<evidence type="ECO:0000256" key="1">
    <source>
        <dbReference type="SAM" id="Phobius"/>
    </source>
</evidence>
<proteinExistence type="predicted"/>
<dbReference type="NCBIfam" id="TIGR04183">
    <property type="entry name" value="Por_Secre_tail"/>
    <property type="match status" value="1"/>
</dbReference>
<evidence type="ECO:0000313" key="3">
    <source>
        <dbReference type="Proteomes" id="UP000256405"/>
    </source>
</evidence>
<dbReference type="Gene3D" id="2.60.40.10">
    <property type="entry name" value="Immunoglobulins"/>
    <property type="match status" value="1"/>
</dbReference>
<accession>A0A3E0DV74</accession>
<dbReference type="AlphaFoldDB" id="A0A3E0DV74"/>
<gene>
    <name evidence="2" type="ORF">C8N25_109123</name>
</gene>
<comment type="caution">
    <text evidence="2">The sequence shown here is derived from an EMBL/GenBank/DDBJ whole genome shotgun (WGS) entry which is preliminary data.</text>
</comment>
<keyword evidence="3" id="KW-1185">Reference proteome</keyword>
<sequence length="771" mass="84635">MKTRGKTLAQEAIFQCRIYFIFSAVAFHCLYLNVAFSQEIGSYRTIASGNFGNIGIWQVYDGAIWSPATLKPSQINDIYIDRTHLLTLTGNEEVKSLFINADAGAAQKLNLNGNNLDIYGTLQAFDGAAPGIPAGTNASLDWIGNSLSSTITFKGGSRVIIPDGTWSAQSTNSRYAVIFDPGSGIELITQRAFKALQFTIRSGIVNQKINTTSIPNACSTFSFNTNNSFGSNEYGDFIIETGAKLISECSSDILFRSGTASTPRSAALFDLQAGGELILEGSSPQIEAANIQLDGKVTYRKNSGTQNFLSKSYASSTLPQNFHDLEIQGSQNVNLPATLSLTGNISQIGSGAFNLSNTELHIIGSTDQTVSGFAMNVNDLIVNKPAGTAFFEQNLIVRNKLSMDAGEINFQGNNLILNTLGSGGLEYNGGQWRNLGLFTYQNTPTSLTALNATFPFYDLYQGGIRKVQMLGTSAGGNLTIQFTEYKGADFNPSFNDLDSTPILYRLFSYFQFSGLASTSNPLELRISANNLIVDNPDDVRLVCTGYAAPGVHVPGTDTSELWAIRELTFDDLPGKNFTVGSFRTLTILPVTWLSLSAKLKDTARQITWSVAQEKDNEKFEIYSSTDPLMGWSKIGEVSSDGNSDVPVSYTFIDESLPRFIDSYYRIKQIDFSGKWSWSHVVRHENDFSKSTDRLSIFPNPHTNGKIRVSVPESFHSEKTQVLIYSTQGVLISSFSFNDIEFSERLEIMQPGVYLITFSNSDISVQMRWIKH</sequence>
<dbReference type="InterPro" id="IPR013783">
    <property type="entry name" value="Ig-like_fold"/>
</dbReference>
<dbReference type="Proteomes" id="UP000256405">
    <property type="component" value="Unassembled WGS sequence"/>
</dbReference>
<dbReference type="EMBL" id="QUNF01000009">
    <property type="protein sequence ID" value="REG88508.1"/>
    <property type="molecule type" value="Genomic_DNA"/>
</dbReference>
<feature type="transmembrane region" description="Helical" evidence="1">
    <location>
        <begin position="12"/>
        <end position="34"/>
    </location>
</feature>
<protein>
    <submittedName>
        <fullName evidence="2">Putative secreted protein (Por secretion system target)</fullName>
    </submittedName>
</protein>
<organism evidence="2 3">
    <name type="scientific">Algoriphagus antarcticus</name>
    <dbReference type="NCBI Taxonomy" id="238540"/>
    <lineage>
        <taxon>Bacteria</taxon>
        <taxon>Pseudomonadati</taxon>
        <taxon>Bacteroidota</taxon>
        <taxon>Cytophagia</taxon>
        <taxon>Cytophagales</taxon>
        <taxon>Cyclobacteriaceae</taxon>
        <taxon>Algoriphagus</taxon>
    </lineage>
</organism>
<dbReference type="OrthoDB" id="812447at2"/>
<reference evidence="2 3" key="1">
    <citation type="submission" date="2018-08" db="EMBL/GenBank/DDBJ databases">
        <title>Genomic Encyclopedia of Archaeal and Bacterial Type Strains, Phase II (KMG-II): from individual species to whole genera.</title>
        <authorList>
            <person name="Goeker M."/>
        </authorList>
    </citation>
    <scope>NUCLEOTIDE SEQUENCE [LARGE SCALE GENOMIC DNA]</scope>
    <source>
        <strain evidence="2 3">DSM 15986</strain>
    </source>
</reference>
<dbReference type="InterPro" id="IPR026444">
    <property type="entry name" value="Secre_tail"/>
</dbReference>
<keyword evidence="1" id="KW-0472">Membrane</keyword>
<keyword evidence="1" id="KW-0812">Transmembrane</keyword>
<evidence type="ECO:0000313" key="2">
    <source>
        <dbReference type="EMBL" id="REG88508.1"/>
    </source>
</evidence>
<keyword evidence="1" id="KW-1133">Transmembrane helix</keyword>
<dbReference type="RefSeq" id="WP_086540097.1">
    <property type="nucleotide sequence ID" value="NZ_MSSW01000007.1"/>
</dbReference>
<name>A0A3E0DV74_9BACT</name>